<accession>A0A238ULE9</accession>
<dbReference type="EMBL" id="SIRL01000001">
    <property type="protein sequence ID" value="TBN53127.1"/>
    <property type="molecule type" value="Genomic_DNA"/>
</dbReference>
<evidence type="ECO:0000313" key="1">
    <source>
        <dbReference type="EMBL" id="SNR22946.1"/>
    </source>
</evidence>
<evidence type="ECO:0000313" key="3">
    <source>
        <dbReference type="Proteomes" id="UP000198409"/>
    </source>
</evidence>
<evidence type="ECO:0000313" key="4">
    <source>
        <dbReference type="Proteomes" id="UP000292859"/>
    </source>
</evidence>
<dbReference type="Proteomes" id="UP000198409">
    <property type="component" value="Unassembled WGS sequence"/>
</dbReference>
<sequence>MPRVLEHSSVDSRTPAFDLPKTFDTHDWDEFKPRLTELEAVVTDNYISGSDPVLCVRDQDGRNWTIELASRARNAEIGLKESAALPGDPVRVIGRRTRHFGEQRIKAVHLTIAGRAFEMYPGALG</sequence>
<dbReference type="AlphaFoldDB" id="A0A238ULE9"/>
<keyword evidence="4" id="KW-1185">Reference proteome</keyword>
<dbReference type="OrthoDB" id="512581at2"/>
<reference evidence="3" key="1">
    <citation type="submission" date="2017-06" db="EMBL/GenBank/DDBJ databases">
        <authorList>
            <person name="Varghese N."/>
            <person name="Submissions S."/>
        </authorList>
    </citation>
    <scope>NUCLEOTIDE SEQUENCE [LARGE SCALE GENOMIC DNA]</scope>
    <source>
        <strain evidence="3">DSM 26170</strain>
    </source>
</reference>
<dbReference type="RefSeq" id="WP_089386208.1">
    <property type="nucleotide sequence ID" value="NZ_FZNM01000001.1"/>
</dbReference>
<organism evidence="1 3">
    <name type="scientific">Paracoccus sediminis</name>
    <dbReference type="NCBI Taxonomy" id="1214787"/>
    <lineage>
        <taxon>Bacteria</taxon>
        <taxon>Pseudomonadati</taxon>
        <taxon>Pseudomonadota</taxon>
        <taxon>Alphaproteobacteria</taxon>
        <taxon>Rhodobacterales</taxon>
        <taxon>Paracoccaceae</taxon>
        <taxon>Paracoccus</taxon>
    </lineage>
</organism>
<dbReference type="EMBL" id="FZNM01000001">
    <property type="protein sequence ID" value="SNR22946.1"/>
    <property type="molecule type" value="Genomic_DNA"/>
</dbReference>
<protein>
    <submittedName>
        <fullName evidence="1">Uncharacterized protein</fullName>
    </submittedName>
</protein>
<name>A0A238ULE9_9RHOB</name>
<dbReference type="Proteomes" id="UP000292859">
    <property type="component" value="Unassembled WGS sequence"/>
</dbReference>
<evidence type="ECO:0000313" key="2">
    <source>
        <dbReference type="EMBL" id="TBN53127.1"/>
    </source>
</evidence>
<gene>
    <name evidence="2" type="ORF">EYF88_02715</name>
    <name evidence="1" type="ORF">SAMN06265378_10182</name>
</gene>
<proteinExistence type="predicted"/>
<reference evidence="2 4" key="3">
    <citation type="submission" date="2019-02" db="EMBL/GenBank/DDBJ databases">
        <authorList>
            <person name="Zhang G."/>
        </authorList>
    </citation>
    <scope>NUCLEOTIDE SEQUENCE [LARGE SCALE GENOMIC DNA]</scope>
    <source>
        <strain evidence="2 4">CMB17</strain>
    </source>
</reference>
<reference evidence="1" key="2">
    <citation type="submission" date="2017-06" db="EMBL/GenBank/DDBJ databases">
        <authorList>
            <person name="Kim H.J."/>
            <person name="Triplett B.A."/>
        </authorList>
    </citation>
    <scope>NUCLEOTIDE SEQUENCE [LARGE SCALE GENOMIC DNA]</scope>
    <source>
        <strain evidence="1">DSM 26170</strain>
    </source>
</reference>